<evidence type="ECO:0000256" key="5">
    <source>
        <dbReference type="SAM" id="MobiDB-lite"/>
    </source>
</evidence>
<dbReference type="EC" id="3.5.1.28" evidence="2"/>
<dbReference type="PANTHER" id="PTHR30417">
    <property type="entry name" value="N-ACETYLMURAMOYL-L-ALANINE AMIDASE AMID"/>
    <property type="match status" value="1"/>
</dbReference>
<dbReference type="GO" id="GO:0071555">
    <property type="term" value="P:cell wall organization"/>
    <property type="evidence" value="ECO:0007669"/>
    <property type="project" value="UniProtKB-KW"/>
</dbReference>
<evidence type="ECO:0000259" key="6">
    <source>
        <dbReference type="SMART" id="SM00644"/>
    </source>
</evidence>
<accession>A0ABD4T1T5</accession>
<dbReference type="EMBL" id="JTHE03000041">
    <property type="protein sequence ID" value="MCM1982489.1"/>
    <property type="molecule type" value="Genomic_DNA"/>
</dbReference>
<dbReference type="GO" id="GO:0008745">
    <property type="term" value="F:N-acetylmuramoyl-L-alanine amidase activity"/>
    <property type="evidence" value="ECO:0007669"/>
    <property type="project" value="UniProtKB-EC"/>
</dbReference>
<evidence type="ECO:0000313" key="8">
    <source>
        <dbReference type="Proteomes" id="UP000031561"/>
    </source>
</evidence>
<feature type="domain" description="N-acetylmuramoyl-L-alanine amidase" evidence="6">
    <location>
        <begin position="114"/>
        <end position="268"/>
    </location>
</feature>
<dbReference type="CDD" id="cd06583">
    <property type="entry name" value="PGRP"/>
    <property type="match status" value="1"/>
</dbReference>
<dbReference type="PANTHER" id="PTHR30417:SF1">
    <property type="entry name" value="N-ACETYLMURAMOYL-L-ALANINE AMIDASE AMID"/>
    <property type="match status" value="1"/>
</dbReference>
<dbReference type="Gene3D" id="3.40.80.10">
    <property type="entry name" value="Peptidoglycan recognition protein-like"/>
    <property type="match status" value="1"/>
</dbReference>
<sequence length="280" mass="31539">MTLVKTQPVVNQADPAPQIQEVSAAHSPALQPVMPAFRLSPTLPTITPEETRSQSLTQSLTLEERTDWEENLAATSLESVWDQRWDFSDTSLYSPEARQYRLEIDPSNYGDRMAQDVNGNPAQQEILVVLHETTSSAESAIHTFLTPHPRDEDQVSYHALILLDGRIVHLVPPEKRAYGAGNSEFPGPNGPEAVQTNPNYPSSVNNFAYHISLETPLEAQDKPVDSHLGYTFEQYDALAWLIRQLEIDPARIALHRDIDRELARADPRSFDRDYLLALLY</sequence>
<proteinExistence type="predicted"/>
<reference evidence="7 8" key="1">
    <citation type="journal article" date="2015" name="Genome Announc.">
        <title>Draft Genome Sequence of Filamentous Marine Cyanobacterium Lyngbya confervoides Strain BDU141951.</title>
        <authorList>
            <person name="Chandrababunaidu M.M."/>
            <person name="Sen D."/>
            <person name="Tripathy S."/>
        </authorList>
    </citation>
    <scope>NUCLEOTIDE SEQUENCE [LARGE SCALE GENOMIC DNA]</scope>
    <source>
        <strain evidence="7 8">BDU141951</strain>
    </source>
</reference>
<dbReference type="InterPro" id="IPR002502">
    <property type="entry name" value="Amidase_domain"/>
</dbReference>
<feature type="region of interest" description="Disordered" evidence="5">
    <location>
        <begin position="179"/>
        <end position="199"/>
    </location>
</feature>
<dbReference type="SMART" id="SM00644">
    <property type="entry name" value="Ami_2"/>
    <property type="match status" value="1"/>
</dbReference>
<dbReference type="InterPro" id="IPR036505">
    <property type="entry name" value="Amidase/PGRP_sf"/>
</dbReference>
<evidence type="ECO:0000256" key="4">
    <source>
        <dbReference type="ARBA" id="ARBA00023316"/>
    </source>
</evidence>
<evidence type="ECO:0000313" key="7">
    <source>
        <dbReference type="EMBL" id="MCM1982489.1"/>
    </source>
</evidence>
<evidence type="ECO:0000256" key="3">
    <source>
        <dbReference type="ARBA" id="ARBA00022801"/>
    </source>
</evidence>
<dbReference type="InterPro" id="IPR051206">
    <property type="entry name" value="NAMLAA_amidase_2"/>
</dbReference>
<comment type="catalytic activity">
    <reaction evidence="1">
        <text>Hydrolyzes the link between N-acetylmuramoyl residues and L-amino acid residues in certain cell-wall glycopeptides.</text>
        <dbReference type="EC" id="3.5.1.28"/>
    </reaction>
</comment>
<organism evidence="7 8">
    <name type="scientific">Lyngbya confervoides BDU141951</name>
    <dbReference type="NCBI Taxonomy" id="1574623"/>
    <lineage>
        <taxon>Bacteria</taxon>
        <taxon>Bacillati</taxon>
        <taxon>Cyanobacteriota</taxon>
        <taxon>Cyanophyceae</taxon>
        <taxon>Oscillatoriophycideae</taxon>
        <taxon>Oscillatoriales</taxon>
        <taxon>Microcoleaceae</taxon>
        <taxon>Lyngbya</taxon>
    </lineage>
</organism>
<gene>
    <name evidence="7" type="ORF">QQ91_0006585</name>
</gene>
<dbReference type="Proteomes" id="UP000031561">
    <property type="component" value="Unassembled WGS sequence"/>
</dbReference>
<protein>
    <recommendedName>
        <fullName evidence="2">N-acetylmuramoyl-L-alanine amidase</fullName>
        <ecNumber evidence="2">3.5.1.28</ecNumber>
    </recommendedName>
</protein>
<keyword evidence="8" id="KW-1185">Reference proteome</keyword>
<dbReference type="AlphaFoldDB" id="A0ABD4T1T5"/>
<dbReference type="RefSeq" id="WP_236096104.1">
    <property type="nucleotide sequence ID" value="NZ_JTHE03000041.1"/>
</dbReference>
<dbReference type="Pfam" id="PF01510">
    <property type="entry name" value="Amidase_2"/>
    <property type="match status" value="1"/>
</dbReference>
<evidence type="ECO:0000256" key="1">
    <source>
        <dbReference type="ARBA" id="ARBA00001561"/>
    </source>
</evidence>
<name>A0ABD4T1T5_9CYAN</name>
<comment type="caution">
    <text evidence="7">The sequence shown here is derived from an EMBL/GenBank/DDBJ whole genome shotgun (WGS) entry which is preliminary data.</text>
</comment>
<evidence type="ECO:0000256" key="2">
    <source>
        <dbReference type="ARBA" id="ARBA00011901"/>
    </source>
</evidence>
<dbReference type="SUPFAM" id="SSF55846">
    <property type="entry name" value="N-acetylmuramoyl-L-alanine amidase-like"/>
    <property type="match status" value="1"/>
</dbReference>
<keyword evidence="4" id="KW-0961">Cell wall biogenesis/degradation</keyword>
<keyword evidence="3" id="KW-0378">Hydrolase</keyword>